<evidence type="ECO:0000313" key="2">
    <source>
        <dbReference type="EMBL" id="KAL1545153.1"/>
    </source>
</evidence>
<keyword evidence="3" id="KW-1185">Reference proteome</keyword>
<evidence type="ECO:0000313" key="3">
    <source>
        <dbReference type="Proteomes" id="UP001567538"/>
    </source>
</evidence>
<organism evidence="2 3">
    <name type="scientific">Salvia divinorum</name>
    <name type="common">Maria pastora</name>
    <name type="synonym">Diviner's sage</name>
    <dbReference type="NCBI Taxonomy" id="28513"/>
    <lineage>
        <taxon>Eukaryota</taxon>
        <taxon>Viridiplantae</taxon>
        <taxon>Streptophyta</taxon>
        <taxon>Embryophyta</taxon>
        <taxon>Tracheophyta</taxon>
        <taxon>Spermatophyta</taxon>
        <taxon>Magnoliopsida</taxon>
        <taxon>eudicotyledons</taxon>
        <taxon>Gunneridae</taxon>
        <taxon>Pentapetalae</taxon>
        <taxon>asterids</taxon>
        <taxon>lamiids</taxon>
        <taxon>Lamiales</taxon>
        <taxon>Lamiaceae</taxon>
        <taxon>Nepetoideae</taxon>
        <taxon>Mentheae</taxon>
        <taxon>Salviinae</taxon>
        <taxon>Salvia</taxon>
        <taxon>Salvia subgen. Calosphace</taxon>
    </lineage>
</organism>
<dbReference type="Proteomes" id="UP001567538">
    <property type="component" value="Unassembled WGS sequence"/>
</dbReference>
<protein>
    <submittedName>
        <fullName evidence="2">Uncharacterized protein</fullName>
    </submittedName>
</protein>
<gene>
    <name evidence="2" type="ORF">AAHA92_21909</name>
</gene>
<accession>A0ABD1GQ28</accession>
<evidence type="ECO:0000256" key="1">
    <source>
        <dbReference type="SAM" id="MobiDB-lite"/>
    </source>
</evidence>
<sequence length="117" mass="12565">MVTSEEGGTGVLELGHKVRERWGCWEWIAGVGRADLPFLEIRAWFSLSLTLSHTHCAASNLLLSRILVSPANGGRPTAATSTSRHPLLGVRNPLGSQPDQPPIAVVICTCESQKTHG</sequence>
<name>A0ABD1GQ28_SALDI</name>
<reference evidence="2 3" key="1">
    <citation type="submission" date="2024-06" db="EMBL/GenBank/DDBJ databases">
        <title>A chromosome level genome sequence of Diviner's sage (Salvia divinorum).</title>
        <authorList>
            <person name="Ford S.A."/>
            <person name="Ro D.-K."/>
            <person name="Ness R.W."/>
            <person name="Phillips M.A."/>
        </authorList>
    </citation>
    <scope>NUCLEOTIDE SEQUENCE [LARGE SCALE GENOMIC DNA]</scope>
    <source>
        <strain evidence="2">SAF-2024a</strain>
        <tissue evidence="2">Leaf</tissue>
    </source>
</reference>
<feature type="region of interest" description="Disordered" evidence="1">
    <location>
        <begin position="72"/>
        <end position="96"/>
    </location>
</feature>
<proteinExistence type="predicted"/>
<dbReference type="AlphaFoldDB" id="A0ABD1GQ28"/>
<dbReference type="EMBL" id="JBEAFC010000008">
    <property type="protein sequence ID" value="KAL1545153.1"/>
    <property type="molecule type" value="Genomic_DNA"/>
</dbReference>
<comment type="caution">
    <text evidence="2">The sequence shown here is derived from an EMBL/GenBank/DDBJ whole genome shotgun (WGS) entry which is preliminary data.</text>
</comment>